<dbReference type="Proteomes" id="UP000070069">
    <property type="component" value="Unassembled WGS sequence"/>
</dbReference>
<evidence type="ECO:0008006" key="3">
    <source>
        <dbReference type="Google" id="ProtNLM"/>
    </source>
</evidence>
<organism evidence="1 2">
    <name type="scientific">Candidatus Phytoplasma oryzae</name>
    <dbReference type="NCBI Taxonomy" id="203274"/>
    <lineage>
        <taxon>Bacteria</taxon>
        <taxon>Bacillati</taxon>
        <taxon>Mycoplasmatota</taxon>
        <taxon>Mollicutes</taxon>
        <taxon>Acholeplasmatales</taxon>
        <taxon>Acholeplasmataceae</taxon>
        <taxon>Candidatus Phytoplasma</taxon>
        <taxon>16SrXI (Rice yellow dwarf group)</taxon>
    </lineage>
</organism>
<proteinExistence type="predicted"/>
<gene>
    <name evidence="1" type="ORF">AXA84_0270</name>
</gene>
<dbReference type="EMBL" id="LTBM01000007">
    <property type="protein sequence ID" value="KXT29198.1"/>
    <property type="molecule type" value="Genomic_DNA"/>
</dbReference>
<accession>A0A139JQI6</accession>
<dbReference type="PATRIC" id="fig|203274.3.peg.426"/>
<dbReference type="PANTHER" id="PTHR38456">
    <property type="entry name" value="CYCLIC DI-AMP RECEPTOR A"/>
    <property type="match status" value="1"/>
</dbReference>
<protein>
    <recommendedName>
        <fullName evidence="3">Transcriptional regulator</fullName>
    </recommendedName>
</protein>
<dbReference type="Gene3D" id="3.30.70.120">
    <property type="match status" value="1"/>
</dbReference>
<dbReference type="AlphaFoldDB" id="A0A139JQI6"/>
<dbReference type="SUPFAM" id="SSF54913">
    <property type="entry name" value="GlnB-like"/>
    <property type="match status" value="1"/>
</dbReference>
<reference evidence="1 2" key="1">
    <citation type="submission" date="2016-02" db="EMBL/GenBank/DDBJ databases">
        <title>A draft genome sequence of Candidatus Phytoplasma oryzae strain Mbita1, the causative agent of Napier Grass stunt disease in Kenya.</title>
        <authorList>
            <person name="Fischer A."/>
            <person name="Santa-Cruz I."/>
            <person name="Wambua L."/>
            <person name="Olds C."/>
            <person name="Midega C."/>
            <person name="Dickinson M."/>
            <person name="Kawicha P."/>
            <person name="Khan Z."/>
            <person name="Masiga D."/>
            <person name="Jores J."/>
            <person name="Bernd S."/>
        </authorList>
    </citation>
    <scope>NUCLEOTIDE SEQUENCE [LARGE SCALE GENOMIC DNA]</scope>
    <source>
        <strain evidence="1">Mbita1</strain>
    </source>
</reference>
<evidence type="ECO:0000313" key="2">
    <source>
        <dbReference type="Proteomes" id="UP000070069"/>
    </source>
</evidence>
<evidence type="ECO:0000313" key="1">
    <source>
        <dbReference type="EMBL" id="KXT29198.1"/>
    </source>
</evidence>
<dbReference type="InterPro" id="IPR010375">
    <property type="entry name" value="CdAMP_rec"/>
</dbReference>
<name>A0A139JQI6_9MOLU</name>
<dbReference type="InterPro" id="IPR015867">
    <property type="entry name" value="N-reg_PII/ATP_PRibTrfase_C"/>
</dbReference>
<dbReference type="Pfam" id="PF06153">
    <property type="entry name" value="CdAMP_rec"/>
    <property type="match status" value="1"/>
</dbReference>
<dbReference type="PANTHER" id="PTHR38456:SF1">
    <property type="entry name" value="CYCLIC DI-AMP RECEPTOR A"/>
    <property type="match status" value="1"/>
</dbReference>
<sequence>MNIMNNKIKLIFAIVSNEDANKVQNNLNKESIFNTRLATKGGFLKENNATFMIGLAENKIEKTLSIIKKYSKTKTQLIPNHILNEFIPYCSLPSEVSIGGATVFILDVEKFIKF</sequence>
<comment type="caution">
    <text evidence="1">The sequence shown here is derived from an EMBL/GenBank/DDBJ whole genome shotgun (WGS) entry which is preliminary data.</text>
</comment>
<dbReference type="InterPro" id="IPR011322">
    <property type="entry name" value="N-reg_PII-like_a/b"/>
</dbReference>